<sequence length="335" mass="36145">MPSAVPNTPLTPLFATLITLITHLRASINTPTSSTIAAAADSNVSPLDLLFSAATLLRAHVTRLSISLRPPVTVEAAEKDLTTLSATILPSLVAAVTACSADAHGALLVSEVRASVDQLLAAVGEYVAGAETGGDRLLNTGIVWSAADRVIALKATGLAGLVQKQMEMWQKTVKDAAKELKEFIETVDLGDDEDENGDQDEELKDEEQAFWDRPTRKQALDEETKKAAEEGLKKIKMCGVLLGVAREGRLHGETRLTDVKRVDGMARAAKEISGLADDLGMAFYDEEELEDVEEAKQQLVKKAVELCNLCLLNDEEEKDALSRTFENALVVLQRP</sequence>
<evidence type="ECO:0000256" key="1">
    <source>
        <dbReference type="SAM" id="MobiDB-lite"/>
    </source>
</evidence>
<dbReference type="Pfam" id="PF13324">
    <property type="entry name" value="GCIP_N"/>
    <property type="match status" value="1"/>
</dbReference>
<dbReference type="OrthoDB" id="4088536at2759"/>
<evidence type="ECO:0000256" key="2">
    <source>
        <dbReference type="SAM" id="SignalP"/>
    </source>
</evidence>
<dbReference type="Proteomes" id="UP000018144">
    <property type="component" value="Unassembled WGS sequence"/>
</dbReference>
<dbReference type="AlphaFoldDB" id="U4LJ54"/>
<name>U4LJ54_PYROM</name>
<dbReference type="InterPro" id="IPR026907">
    <property type="entry name" value="GCIP-like"/>
</dbReference>
<feature type="domain" description="Cyclin-D1-binding protein 1-like N-terminal" evidence="3">
    <location>
        <begin position="52"/>
        <end position="185"/>
    </location>
</feature>
<reference evidence="4 5" key="1">
    <citation type="journal article" date="2013" name="PLoS Genet.">
        <title>The genome and development-dependent transcriptomes of Pyronema confluens: a window into fungal evolution.</title>
        <authorList>
            <person name="Traeger S."/>
            <person name="Altegoer F."/>
            <person name="Freitag M."/>
            <person name="Gabaldon T."/>
            <person name="Kempken F."/>
            <person name="Kumar A."/>
            <person name="Marcet-Houben M."/>
            <person name="Poggeler S."/>
            <person name="Stajich J.E."/>
            <person name="Nowrousian M."/>
        </authorList>
    </citation>
    <scope>NUCLEOTIDE SEQUENCE [LARGE SCALE GENOMIC DNA]</scope>
    <source>
        <strain evidence="5">CBS 100304</strain>
        <tissue evidence="4">Vegetative mycelium</tissue>
    </source>
</reference>
<protein>
    <submittedName>
        <fullName evidence="4">Similar to Uncharacterized protein C22E12.18 acc. no. Q10368</fullName>
    </submittedName>
</protein>
<dbReference type="PANTHER" id="PTHR15492:SF1">
    <property type="entry name" value="CYCLIN-D1-BINDING PROTEIN 1"/>
    <property type="match status" value="1"/>
</dbReference>
<evidence type="ECO:0000313" key="4">
    <source>
        <dbReference type="EMBL" id="CCX31597.1"/>
    </source>
</evidence>
<evidence type="ECO:0000259" key="3">
    <source>
        <dbReference type="Pfam" id="PF13324"/>
    </source>
</evidence>
<feature type="region of interest" description="Disordered" evidence="1">
    <location>
        <begin position="189"/>
        <end position="212"/>
    </location>
</feature>
<dbReference type="eggNOG" id="ENOG502QZAU">
    <property type="taxonomic scope" value="Eukaryota"/>
</dbReference>
<dbReference type="OMA" id="WSKTWLK"/>
<gene>
    <name evidence="4" type="ORF">PCON_11038</name>
</gene>
<dbReference type="GO" id="GO:0005634">
    <property type="term" value="C:nucleus"/>
    <property type="evidence" value="ECO:0007669"/>
    <property type="project" value="TreeGrafter"/>
</dbReference>
<dbReference type="Gene3D" id="1.20.1410.10">
    <property type="entry name" value="I/LWEQ domain"/>
    <property type="match status" value="1"/>
</dbReference>
<feature type="chain" id="PRO_5004651640" evidence="2">
    <location>
        <begin position="27"/>
        <end position="335"/>
    </location>
</feature>
<feature type="signal peptide" evidence="2">
    <location>
        <begin position="1"/>
        <end position="26"/>
    </location>
</feature>
<dbReference type="InterPro" id="IPR049317">
    <property type="entry name" value="GCIP-like_N"/>
</dbReference>
<proteinExistence type="predicted"/>
<keyword evidence="2" id="KW-0732">Signal</keyword>
<dbReference type="STRING" id="1076935.U4LJ54"/>
<accession>U4LJ54</accession>
<evidence type="ECO:0000313" key="5">
    <source>
        <dbReference type="Proteomes" id="UP000018144"/>
    </source>
</evidence>
<feature type="compositionally biased region" description="Acidic residues" evidence="1">
    <location>
        <begin position="189"/>
        <end position="209"/>
    </location>
</feature>
<dbReference type="PANTHER" id="PTHR15492">
    <property type="entry name" value="CYCLIN D1-BINDING PROTEIN 1"/>
    <property type="match status" value="1"/>
</dbReference>
<organism evidence="4 5">
    <name type="scientific">Pyronema omphalodes (strain CBS 100304)</name>
    <name type="common">Pyronema confluens</name>
    <dbReference type="NCBI Taxonomy" id="1076935"/>
    <lineage>
        <taxon>Eukaryota</taxon>
        <taxon>Fungi</taxon>
        <taxon>Dikarya</taxon>
        <taxon>Ascomycota</taxon>
        <taxon>Pezizomycotina</taxon>
        <taxon>Pezizomycetes</taxon>
        <taxon>Pezizales</taxon>
        <taxon>Pyronemataceae</taxon>
        <taxon>Pyronema</taxon>
    </lineage>
</organism>
<dbReference type="EMBL" id="HF935615">
    <property type="protein sequence ID" value="CCX31597.1"/>
    <property type="molecule type" value="Genomic_DNA"/>
</dbReference>
<keyword evidence="5" id="KW-1185">Reference proteome</keyword>